<proteinExistence type="predicted"/>
<dbReference type="PaxDb" id="44689-DDB0188317"/>
<gene>
    <name evidence="2" type="ORF">DDB_G0289223</name>
</gene>
<keyword evidence="3" id="KW-1185">Reference proteome</keyword>
<dbReference type="GeneID" id="8627019"/>
<dbReference type="KEGG" id="ddi:DDB_G0289223"/>
<dbReference type="GlyGen" id="Q54HU3">
    <property type="glycosylation" value="1 site"/>
</dbReference>
<evidence type="ECO:0000313" key="2">
    <source>
        <dbReference type="EMBL" id="EAL62845.1"/>
    </source>
</evidence>
<dbReference type="Proteomes" id="UP000002195">
    <property type="component" value="Unassembled WGS sequence"/>
</dbReference>
<organism evidence="2 3">
    <name type="scientific">Dictyostelium discoideum</name>
    <name type="common">Social amoeba</name>
    <dbReference type="NCBI Taxonomy" id="44689"/>
    <lineage>
        <taxon>Eukaryota</taxon>
        <taxon>Amoebozoa</taxon>
        <taxon>Evosea</taxon>
        <taxon>Eumycetozoa</taxon>
        <taxon>Dictyostelia</taxon>
        <taxon>Dictyosteliales</taxon>
        <taxon>Dictyosteliaceae</taxon>
        <taxon>Dictyostelium</taxon>
    </lineage>
</organism>
<comment type="caution">
    <text evidence="2">The sequence shown here is derived from an EMBL/GenBank/DDBJ whole genome shotgun (WGS) entry which is preliminary data.</text>
</comment>
<sequence length="99" mass="11170">MKSQPSQDDNIIPEPTLPPTPSIDDDSKCIYDSANPYSIDLQPTIGTNVKCPTNEKELHYDLSTYLTCTDNTIKTPLIQFHIQLMFALKQNKNMVLSII</sequence>
<dbReference type="EMBL" id="AAFI02000131">
    <property type="protein sequence ID" value="EAL62845.1"/>
    <property type="molecule type" value="Genomic_DNA"/>
</dbReference>
<dbReference type="HOGENOM" id="CLU_2325115_0_0_1"/>
<reference evidence="2 3" key="1">
    <citation type="journal article" date="2005" name="Nature">
        <title>The genome of the social amoeba Dictyostelium discoideum.</title>
        <authorList>
            <consortium name="The Dictyostelium discoideum Sequencing Consortium"/>
            <person name="Eichinger L."/>
            <person name="Pachebat J.A."/>
            <person name="Glockner G."/>
            <person name="Rajandream M.A."/>
            <person name="Sucgang R."/>
            <person name="Berriman M."/>
            <person name="Song J."/>
            <person name="Olsen R."/>
            <person name="Szafranski K."/>
            <person name="Xu Q."/>
            <person name="Tunggal B."/>
            <person name="Kummerfeld S."/>
            <person name="Madera M."/>
            <person name="Konfortov B.A."/>
            <person name="Rivero F."/>
            <person name="Bankier A.T."/>
            <person name="Lehmann R."/>
            <person name="Hamlin N."/>
            <person name="Davies R."/>
            <person name="Gaudet P."/>
            <person name="Fey P."/>
            <person name="Pilcher K."/>
            <person name="Chen G."/>
            <person name="Saunders D."/>
            <person name="Sodergren E."/>
            <person name="Davis P."/>
            <person name="Kerhornou A."/>
            <person name="Nie X."/>
            <person name="Hall N."/>
            <person name="Anjard C."/>
            <person name="Hemphill L."/>
            <person name="Bason N."/>
            <person name="Farbrother P."/>
            <person name="Desany B."/>
            <person name="Just E."/>
            <person name="Morio T."/>
            <person name="Rost R."/>
            <person name="Churcher C."/>
            <person name="Cooper J."/>
            <person name="Haydock S."/>
            <person name="van Driessche N."/>
            <person name="Cronin A."/>
            <person name="Goodhead I."/>
            <person name="Muzny D."/>
            <person name="Mourier T."/>
            <person name="Pain A."/>
            <person name="Lu M."/>
            <person name="Harper D."/>
            <person name="Lindsay R."/>
            <person name="Hauser H."/>
            <person name="James K."/>
            <person name="Quiles M."/>
            <person name="Madan Babu M."/>
            <person name="Saito T."/>
            <person name="Buchrieser C."/>
            <person name="Wardroper A."/>
            <person name="Felder M."/>
            <person name="Thangavelu M."/>
            <person name="Johnson D."/>
            <person name="Knights A."/>
            <person name="Loulseged H."/>
            <person name="Mungall K."/>
            <person name="Oliver K."/>
            <person name="Price C."/>
            <person name="Quail M.A."/>
            <person name="Urushihara H."/>
            <person name="Hernandez J."/>
            <person name="Rabbinowitsch E."/>
            <person name="Steffen D."/>
            <person name="Sanders M."/>
            <person name="Ma J."/>
            <person name="Kohara Y."/>
            <person name="Sharp S."/>
            <person name="Simmonds M."/>
            <person name="Spiegler S."/>
            <person name="Tivey A."/>
            <person name="Sugano S."/>
            <person name="White B."/>
            <person name="Walker D."/>
            <person name="Woodward J."/>
            <person name="Winckler T."/>
            <person name="Tanaka Y."/>
            <person name="Shaulsky G."/>
            <person name="Schleicher M."/>
            <person name="Weinstock G."/>
            <person name="Rosenthal A."/>
            <person name="Cox E.C."/>
            <person name="Chisholm R.L."/>
            <person name="Gibbs R."/>
            <person name="Loomis W.F."/>
            <person name="Platzer M."/>
            <person name="Kay R.R."/>
            <person name="Williams J."/>
            <person name="Dear P.H."/>
            <person name="Noegel A.A."/>
            <person name="Barrell B."/>
            <person name="Kuspa A."/>
        </authorList>
    </citation>
    <scope>NUCLEOTIDE SEQUENCE [LARGE SCALE GENOMIC DNA]</scope>
    <source>
        <strain evidence="2 3">AX4</strain>
    </source>
</reference>
<evidence type="ECO:0000256" key="1">
    <source>
        <dbReference type="SAM" id="MobiDB-lite"/>
    </source>
</evidence>
<evidence type="ECO:0000313" key="3">
    <source>
        <dbReference type="Proteomes" id="UP000002195"/>
    </source>
</evidence>
<feature type="region of interest" description="Disordered" evidence="1">
    <location>
        <begin position="1"/>
        <end position="25"/>
    </location>
</feature>
<accession>Q54HU3</accession>
<protein>
    <submittedName>
        <fullName evidence="2">Uncharacterized protein</fullName>
    </submittedName>
</protein>
<dbReference type="InParanoid" id="Q54HU3"/>
<dbReference type="VEuPathDB" id="AmoebaDB:DDB_G0289223"/>
<dbReference type="AlphaFoldDB" id="Q54HU3"/>
<name>Q54HU3_DICDI</name>
<dbReference type="RefSeq" id="XP_636346.1">
    <property type="nucleotide sequence ID" value="XM_631254.1"/>
</dbReference>